<dbReference type="InterPro" id="IPR009716">
    <property type="entry name" value="Ferroportin-1"/>
</dbReference>
<feature type="transmembrane region" description="Helical" evidence="7">
    <location>
        <begin position="619"/>
        <end position="645"/>
    </location>
</feature>
<feature type="transmembrane region" description="Helical" evidence="7">
    <location>
        <begin position="190"/>
        <end position="209"/>
    </location>
</feature>
<evidence type="ECO:0000256" key="3">
    <source>
        <dbReference type="ARBA" id="ARBA00022692"/>
    </source>
</evidence>
<evidence type="ECO:0000256" key="7">
    <source>
        <dbReference type="SAM" id="Phobius"/>
    </source>
</evidence>
<keyword evidence="9" id="KW-1185">Reference proteome</keyword>
<evidence type="ECO:0000256" key="6">
    <source>
        <dbReference type="SAM" id="MobiDB-lite"/>
    </source>
</evidence>
<dbReference type="InParanoid" id="A0A2R5H0J9"/>
<evidence type="ECO:0000256" key="1">
    <source>
        <dbReference type="ARBA" id="ARBA00004141"/>
    </source>
</evidence>
<dbReference type="EMBL" id="BEYU01000203">
    <property type="protein sequence ID" value="GBG34583.1"/>
    <property type="molecule type" value="Genomic_DNA"/>
</dbReference>
<keyword evidence="2" id="KW-0813">Transport</keyword>
<feature type="transmembrane region" description="Helical" evidence="7">
    <location>
        <begin position="749"/>
        <end position="771"/>
    </location>
</feature>
<gene>
    <name evidence="8" type="ORF">FCC1311_108042</name>
</gene>
<feature type="transmembrane region" description="Helical" evidence="7">
    <location>
        <begin position="61"/>
        <end position="80"/>
    </location>
</feature>
<proteinExistence type="predicted"/>
<dbReference type="PANTHER" id="PTHR11660">
    <property type="entry name" value="SOLUTE CARRIER FAMILY 40 MEMBER"/>
    <property type="match status" value="1"/>
</dbReference>
<evidence type="ECO:0000256" key="5">
    <source>
        <dbReference type="ARBA" id="ARBA00023136"/>
    </source>
</evidence>
<comment type="subcellular location">
    <subcellularLocation>
        <location evidence="1">Membrane</location>
        <topology evidence="1">Multi-pass membrane protein</topology>
    </subcellularLocation>
</comment>
<feature type="transmembrane region" description="Helical" evidence="7">
    <location>
        <begin position="657"/>
        <end position="676"/>
    </location>
</feature>
<sequence>MPGCAGFGQSRAARQLETLALVLATLLCATLLGLVTPCLLLTVQDLSDVVDSEICLVRGSWIGACLFIGTLGLGPCIMVLRERLRARPNGAKTSRAPQTMSGYVRPSIYKQFRPAVDPYTCARRALRIAQFVSSSCAATTDLTLAVVLIAVFSDSLEPAAAIVLCSTLMTSLLVHRVVPKLMQVDRLTCALALVLLERISALTAIALAFRLAQVAFPEASAIVHGPVALLQNAKVSKTHIDGASSAGADASPPSSGATEAAGAGAGPSSVLGIDSGAVAPWVFEKGSSGNADPEVDAALSASQPEVWQLQQLMLLCVLIFAFSLSVVARAARNALIRKDWSKLVASAPFSMTQAMPFLTSSSNEQSRPSANKITARLDLAMRHGSEASSRMSPLGSFAESEDSSEGIGGGLFGSGSMESPIVEEKLEAVEIAGVHGRAVTGDGLHHEPEVVYGRMSESVMARDCIDASVLALKVSLSRAHTIAFVCAPTLFGLVVDLGEPRVALFIAMETLMAWQILVLMLEMSCFRLAYHTEAALRTERPPLDTSVTFFDPYGSRSIYHPIGVSPRRPTLERAKRSLKRWRVYARSPVFLASLAYAALGVSILDLGILSLTYLRWRRLPVWIIGVLIGLRCFSCGLVSFVKYIHRWTGSLARTASLTLWVLWSTTFPAILGFTLFGSSSKASLLFLMVVLIFSGPPLRAFALVHAKLLREWVEEEQVPTVLECQSALRTFGTIAMSIMALILGNAQLYGALVIISVAASLFSVVLFALWFRIYDSGTPFQVVDHAGHVKVVVHG</sequence>
<feature type="transmembrane region" description="Helical" evidence="7">
    <location>
        <begin position="131"/>
        <end position="153"/>
    </location>
</feature>
<dbReference type="GO" id="GO:0005381">
    <property type="term" value="F:iron ion transmembrane transporter activity"/>
    <property type="evidence" value="ECO:0007669"/>
    <property type="project" value="InterPro"/>
</dbReference>
<name>A0A2R5H0J9_9STRA</name>
<reference evidence="8 9" key="1">
    <citation type="submission" date="2017-12" db="EMBL/GenBank/DDBJ databases">
        <title>Sequencing, de novo assembly and annotation of complete genome of a new Thraustochytrid species, strain FCC1311.</title>
        <authorList>
            <person name="Sedici K."/>
            <person name="Godart F."/>
            <person name="Aiese Cigliano R."/>
            <person name="Sanseverino W."/>
            <person name="Barakat M."/>
            <person name="Ortet P."/>
            <person name="Marechal E."/>
            <person name="Cagnac O."/>
            <person name="Amato A."/>
        </authorList>
    </citation>
    <scope>NUCLEOTIDE SEQUENCE [LARGE SCALE GENOMIC DNA]</scope>
</reference>
<protein>
    <submittedName>
        <fullName evidence="8">Solute carrier family 40 member 1</fullName>
    </submittedName>
</protein>
<feature type="transmembrane region" description="Helical" evidence="7">
    <location>
        <begin position="682"/>
        <end position="705"/>
    </location>
</feature>
<dbReference type="Proteomes" id="UP000241890">
    <property type="component" value="Unassembled WGS sequence"/>
</dbReference>
<dbReference type="GO" id="GO:0016020">
    <property type="term" value="C:membrane"/>
    <property type="evidence" value="ECO:0007669"/>
    <property type="project" value="UniProtKB-SubCell"/>
</dbReference>
<keyword evidence="5 7" id="KW-0472">Membrane</keyword>
<organism evidence="8 9">
    <name type="scientific">Hondaea fermentalgiana</name>
    <dbReference type="NCBI Taxonomy" id="2315210"/>
    <lineage>
        <taxon>Eukaryota</taxon>
        <taxon>Sar</taxon>
        <taxon>Stramenopiles</taxon>
        <taxon>Bigyra</taxon>
        <taxon>Labyrinthulomycetes</taxon>
        <taxon>Thraustochytrida</taxon>
        <taxon>Thraustochytriidae</taxon>
        <taxon>Hondaea</taxon>
    </lineage>
</organism>
<dbReference type="AlphaFoldDB" id="A0A2R5H0J9"/>
<evidence type="ECO:0000256" key="4">
    <source>
        <dbReference type="ARBA" id="ARBA00022989"/>
    </source>
</evidence>
<evidence type="ECO:0000256" key="2">
    <source>
        <dbReference type="ARBA" id="ARBA00022448"/>
    </source>
</evidence>
<dbReference type="PANTHER" id="PTHR11660:SF57">
    <property type="entry name" value="SOLUTE CARRIER FAMILY 40 MEMBER"/>
    <property type="match status" value="1"/>
</dbReference>
<feature type="transmembrane region" description="Helical" evidence="7">
    <location>
        <begin position="479"/>
        <end position="497"/>
    </location>
</feature>
<comment type="caution">
    <text evidence="8">The sequence shown here is derived from an EMBL/GenBank/DDBJ whole genome shotgun (WGS) entry which is preliminary data.</text>
</comment>
<feature type="transmembrane region" description="Helical" evidence="7">
    <location>
        <begin position="19"/>
        <end position="41"/>
    </location>
</feature>
<feature type="transmembrane region" description="Helical" evidence="7">
    <location>
        <begin position="589"/>
        <end position="613"/>
    </location>
</feature>
<keyword evidence="4 7" id="KW-1133">Transmembrane helix</keyword>
<feature type="transmembrane region" description="Helical" evidence="7">
    <location>
        <begin position="159"/>
        <end position="178"/>
    </location>
</feature>
<feature type="region of interest" description="Disordered" evidence="6">
    <location>
        <begin position="243"/>
        <end position="263"/>
    </location>
</feature>
<accession>A0A2R5H0J9</accession>
<evidence type="ECO:0000313" key="9">
    <source>
        <dbReference type="Proteomes" id="UP000241890"/>
    </source>
</evidence>
<dbReference type="Pfam" id="PF06963">
    <property type="entry name" value="FPN1"/>
    <property type="match status" value="1"/>
</dbReference>
<feature type="transmembrane region" description="Helical" evidence="7">
    <location>
        <begin position="312"/>
        <end position="331"/>
    </location>
</feature>
<evidence type="ECO:0000313" key="8">
    <source>
        <dbReference type="EMBL" id="GBG34583.1"/>
    </source>
</evidence>
<keyword evidence="3 7" id="KW-0812">Transmembrane</keyword>